<keyword evidence="1 3" id="KW-0547">Nucleotide-binding</keyword>
<keyword evidence="3 6" id="KW-0378">Hydrolase</keyword>
<dbReference type="EMBL" id="CP051180">
    <property type="protein sequence ID" value="QIZ78644.1"/>
    <property type="molecule type" value="Genomic_DNA"/>
</dbReference>
<feature type="binding site" evidence="3">
    <location>
        <position position="388"/>
    </location>
    <ligand>
        <name>Zn(2+)</name>
        <dbReference type="ChEBI" id="CHEBI:29105"/>
    </ligand>
</feature>
<sequence length="430" mass="47858">MFSWLSVTIVAISIILWSIGSNPVISRSIQIRLFGSSDIRFSPRSHFLSERSIIRVIQINIPSELTSCSLGSIHRLARSTVSKGKKKLTKGQTRRIRANRDKRLSGKKDAVWDNDQLGPQIWGRIISRFGQHADVETREGEVFRCNLRRTIGSVVVGDEVEWRQGNEINAGIAGVVEAVHPRRSELKRPDYYDGLKPVAANIDQMLIVSAVVPELSAMIIDRYLVAAEDTGIPPILVLNKIDLLDDEGMAVVQQILEPYREIGYPIYLVSSDTGEGIEQLQEILKSNISIFVGQSGVGKSSIVNNLMPDLNLEVGEVSENSGLGQHTTTTAKLLRFPAGGDLIDSPGVREFALWHLEAERVTWGFKEFRDVLGGCKFRDCKHGDDPGCALRQAVEDGVISVQRFDNYQRILETMATDRSTRHFVDPLNAK</sequence>
<dbReference type="Gene3D" id="2.40.50.140">
    <property type="entry name" value="Nucleic acid-binding proteins"/>
    <property type="match status" value="1"/>
</dbReference>
<evidence type="ECO:0000256" key="2">
    <source>
        <dbReference type="ARBA" id="ARBA00023134"/>
    </source>
</evidence>
<comment type="cofactor">
    <cofactor evidence="3">
        <name>Zn(2+)</name>
        <dbReference type="ChEBI" id="CHEBI:29105"/>
    </cofactor>
    <text evidence="3">Binds 1 zinc ion per subunit.</text>
</comment>
<accession>A0A6H1UHX9</accession>
<dbReference type="PANTHER" id="PTHR32120:SF11">
    <property type="entry name" value="SMALL RIBOSOMAL SUBUNIT BIOGENESIS GTPASE RSGA 1, MITOCHONDRIAL-RELATED"/>
    <property type="match status" value="1"/>
</dbReference>
<dbReference type="Proteomes" id="UP000501602">
    <property type="component" value="Chromosome"/>
</dbReference>
<evidence type="ECO:0000259" key="4">
    <source>
        <dbReference type="PROSITE" id="PS50936"/>
    </source>
</evidence>
<keyword evidence="3" id="KW-0862">Zinc</keyword>
<dbReference type="Gene3D" id="3.40.50.300">
    <property type="entry name" value="P-loop containing nucleotide triphosphate hydrolases"/>
    <property type="match status" value="1"/>
</dbReference>
<dbReference type="Gene3D" id="1.10.40.50">
    <property type="entry name" value="Probable gtpase engc, domain 3"/>
    <property type="match status" value="1"/>
</dbReference>
<dbReference type="GO" id="GO:0005737">
    <property type="term" value="C:cytoplasm"/>
    <property type="evidence" value="ECO:0007669"/>
    <property type="project" value="UniProtKB-SubCell"/>
</dbReference>
<dbReference type="SUPFAM" id="SSF52540">
    <property type="entry name" value="P-loop containing nucleoside triphosphate hydrolases"/>
    <property type="match status" value="1"/>
</dbReference>
<dbReference type="CDD" id="cd01854">
    <property type="entry name" value="YjeQ_EngC"/>
    <property type="match status" value="1"/>
</dbReference>
<comment type="subunit">
    <text evidence="3">Monomer. Associates with 30S ribosomal subunit, binds 16S rRNA.</text>
</comment>
<dbReference type="AlphaFoldDB" id="A0A6H1UHX9"/>
<feature type="binding site" evidence="3">
    <location>
        <position position="382"/>
    </location>
    <ligand>
        <name>Zn(2+)</name>
        <dbReference type="ChEBI" id="CHEBI:29105"/>
    </ligand>
</feature>
<dbReference type="InterPro" id="IPR027417">
    <property type="entry name" value="P-loop_NTPase"/>
</dbReference>
<feature type="binding site" evidence="3">
    <location>
        <begin position="293"/>
        <end position="301"/>
    </location>
    <ligand>
        <name>GTP</name>
        <dbReference type="ChEBI" id="CHEBI:37565"/>
    </ligand>
</feature>
<dbReference type="InterPro" id="IPR012340">
    <property type="entry name" value="NA-bd_OB-fold"/>
</dbReference>
<keyword evidence="3" id="KW-0690">Ribosome biogenesis</keyword>
<dbReference type="GO" id="GO:0019843">
    <property type="term" value="F:rRNA binding"/>
    <property type="evidence" value="ECO:0007669"/>
    <property type="project" value="UniProtKB-KW"/>
</dbReference>
<evidence type="ECO:0000259" key="5">
    <source>
        <dbReference type="PROSITE" id="PS51721"/>
    </source>
</evidence>
<dbReference type="PROSITE" id="PS50936">
    <property type="entry name" value="ENGC_GTPASE"/>
    <property type="match status" value="1"/>
</dbReference>
<keyword evidence="7" id="KW-1185">Reference proteome</keyword>
<keyword evidence="2 3" id="KW-0342">GTP-binding</keyword>
<organism evidence="6 7">
    <name type="scientific">Ferrimonas lipolytica</name>
    <dbReference type="NCBI Taxonomy" id="2724191"/>
    <lineage>
        <taxon>Bacteria</taxon>
        <taxon>Pseudomonadati</taxon>
        <taxon>Pseudomonadota</taxon>
        <taxon>Gammaproteobacteria</taxon>
        <taxon>Alteromonadales</taxon>
        <taxon>Ferrimonadaceae</taxon>
        <taxon>Ferrimonas</taxon>
    </lineage>
</organism>
<dbReference type="GO" id="GO:0042274">
    <property type="term" value="P:ribosomal small subunit biogenesis"/>
    <property type="evidence" value="ECO:0007669"/>
    <property type="project" value="UniProtKB-UniRule"/>
</dbReference>
<feature type="binding site" evidence="3">
    <location>
        <begin position="239"/>
        <end position="242"/>
    </location>
    <ligand>
        <name>GTP</name>
        <dbReference type="ChEBI" id="CHEBI:37565"/>
    </ligand>
</feature>
<dbReference type="InterPro" id="IPR010914">
    <property type="entry name" value="RsgA_GTPase_dom"/>
</dbReference>
<feature type="domain" description="CP-type G" evidence="5">
    <location>
        <begin position="183"/>
        <end position="351"/>
    </location>
</feature>
<comment type="similarity">
    <text evidence="3">Belongs to the TRAFAC class YlqF/YawG GTPase family. RsgA subfamily.</text>
</comment>
<keyword evidence="3" id="KW-0699">rRNA-binding</keyword>
<feature type="binding site" evidence="3">
    <location>
        <position position="375"/>
    </location>
    <ligand>
        <name>Zn(2+)</name>
        <dbReference type="ChEBI" id="CHEBI:29105"/>
    </ligand>
</feature>
<comment type="function">
    <text evidence="3">One of several proteins that assist in the late maturation steps of the functional core of the 30S ribosomal subunit. Helps release RbfA from mature subunits. May play a role in the assembly of ribosomal proteins into the subunit. Circularly permuted GTPase that catalyzes slow GTP hydrolysis, GTPase activity is stimulated by the 30S ribosomal subunit.</text>
</comment>
<feature type="binding site" evidence="3">
    <location>
        <position position="380"/>
    </location>
    <ligand>
        <name>Zn(2+)</name>
        <dbReference type="ChEBI" id="CHEBI:29105"/>
    </ligand>
</feature>
<name>A0A6H1UHX9_9GAMM</name>
<keyword evidence="3" id="KW-0479">Metal-binding</keyword>
<dbReference type="InterPro" id="IPR004881">
    <property type="entry name" value="Ribosome_biogen_GTPase_RsgA"/>
</dbReference>
<dbReference type="KEGG" id="fes:HER31_18085"/>
<keyword evidence="3" id="KW-0694">RNA-binding</keyword>
<keyword evidence="3" id="KW-0963">Cytoplasm</keyword>
<evidence type="ECO:0000256" key="1">
    <source>
        <dbReference type="ARBA" id="ARBA00022741"/>
    </source>
</evidence>
<dbReference type="PROSITE" id="PS51721">
    <property type="entry name" value="G_CP"/>
    <property type="match status" value="1"/>
</dbReference>
<dbReference type="PANTHER" id="PTHR32120">
    <property type="entry name" value="SMALL RIBOSOMAL SUBUNIT BIOGENESIS GTPASE RSGA"/>
    <property type="match status" value="1"/>
</dbReference>
<evidence type="ECO:0000313" key="6">
    <source>
        <dbReference type="EMBL" id="QIZ78644.1"/>
    </source>
</evidence>
<dbReference type="Pfam" id="PF03193">
    <property type="entry name" value="RsgA_GTPase"/>
    <property type="match status" value="1"/>
</dbReference>
<evidence type="ECO:0000256" key="3">
    <source>
        <dbReference type="HAMAP-Rule" id="MF_01820"/>
    </source>
</evidence>
<feature type="domain" description="EngC GTPase" evidence="4">
    <location>
        <begin position="200"/>
        <end position="349"/>
    </location>
</feature>
<dbReference type="NCBIfam" id="TIGR00157">
    <property type="entry name" value="ribosome small subunit-dependent GTPase A"/>
    <property type="match status" value="1"/>
</dbReference>
<gene>
    <name evidence="3 6" type="primary">rsgA</name>
    <name evidence="6" type="ORF">HER31_18085</name>
</gene>
<dbReference type="InterPro" id="IPR030378">
    <property type="entry name" value="G_CP_dom"/>
</dbReference>
<dbReference type="GO" id="GO:0003924">
    <property type="term" value="F:GTPase activity"/>
    <property type="evidence" value="ECO:0007669"/>
    <property type="project" value="UniProtKB-UniRule"/>
</dbReference>
<protein>
    <recommendedName>
        <fullName evidence="3">Small ribosomal subunit biogenesis GTPase RsgA</fullName>
        <ecNumber evidence="3">3.6.1.-</ecNumber>
    </recommendedName>
</protein>
<dbReference type="NCBIfam" id="NF008931">
    <property type="entry name" value="PRK12288.1"/>
    <property type="match status" value="1"/>
</dbReference>
<dbReference type="GO" id="GO:0005525">
    <property type="term" value="F:GTP binding"/>
    <property type="evidence" value="ECO:0007669"/>
    <property type="project" value="UniProtKB-UniRule"/>
</dbReference>
<evidence type="ECO:0000313" key="7">
    <source>
        <dbReference type="Proteomes" id="UP000501602"/>
    </source>
</evidence>
<proteinExistence type="inferred from homology"/>
<dbReference type="GO" id="GO:0046872">
    <property type="term" value="F:metal ion binding"/>
    <property type="evidence" value="ECO:0007669"/>
    <property type="project" value="UniProtKB-KW"/>
</dbReference>
<comment type="subcellular location">
    <subcellularLocation>
        <location evidence="3">Cytoplasm</location>
    </subcellularLocation>
</comment>
<reference evidence="6 7" key="1">
    <citation type="submission" date="2020-04" db="EMBL/GenBank/DDBJ databases">
        <title>Ferrimonas sp. S7 isolated from sea water.</title>
        <authorList>
            <person name="Bae S.S."/>
            <person name="Baek K."/>
        </authorList>
    </citation>
    <scope>NUCLEOTIDE SEQUENCE [LARGE SCALE GENOMIC DNA]</scope>
    <source>
        <strain evidence="6 7">S7</strain>
    </source>
</reference>
<dbReference type="EC" id="3.6.1.-" evidence="3"/>
<dbReference type="HAMAP" id="MF_01820">
    <property type="entry name" value="GTPase_RsgA"/>
    <property type="match status" value="1"/>
</dbReference>